<dbReference type="Pfam" id="PF16922">
    <property type="entry name" value="SLD5_C"/>
    <property type="match status" value="1"/>
</dbReference>
<dbReference type="InParanoid" id="D8LTQ1"/>
<gene>
    <name evidence="9" type="ORF">Esi_0009_0087</name>
</gene>
<dbReference type="InterPro" id="IPR021151">
    <property type="entry name" value="GINS_A"/>
</dbReference>
<evidence type="ECO:0000256" key="5">
    <source>
        <dbReference type="ARBA" id="ARBA00023242"/>
    </source>
</evidence>
<name>D8LTQ1_ECTSI</name>
<evidence type="ECO:0000313" key="10">
    <source>
        <dbReference type="Proteomes" id="UP000002630"/>
    </source>
</evidence>
<dbReference type="EMBL" id="FN649137">
    <property type="protein sequence ID" value="CBN73948.1"/>
    <property type="molecule type" value="Genomic_DNA"/>
</dbReference>
<keyword evidence="4 6" id="KW-0235">DNA replication</keyword>
<comment type="function">
    <text evidence="6">The GINS complex plays an essential role in the initiation of DNA replication.</text>
</comment>
<organism evidence="9 10">
    <name type="scientific">Ectocarpus siliculosus</name>
    <name type="common">Brown alga</name>
    <name type="synonym">Conferva siliculosa</name>
    <dbReference type="NCBI Taxonomy" id="2880"/>
    <lineage>
        <taxon>Eukaryota</taxon>
        <taxon>Sar</taxon>
        <taxon>Stramenopiles</taxon>
        <taxon>Ochrophyta</taxon>
        <taxon>PX clade</taxon>
        <taxon>Phaeophyceae</taxon>
        <taxon>Ectocarpales</taxon>
        <taxon>Ectocarpaceae</taxon>
        <taxon>Ectocarpus</taxon>
    </lineage>
</organism>
<dbReference type="eggNOG" id="KOG3176">
    <property type="taxonomic scope" value="Eukaryota"/>
</dbReference>
<dbReference type="GO" id="GO:0006261">
    <property type="term" value="P:DNA-templated DNA replication"/>
    <property type="evidence" value="ECO:0007669"/>
    <property type="project" value="InterPro"/>
</dbReference>
<dbReference type="InterPro" id="IPR008591">
    <property type="entry name" value="GINS_Sld5"/>
</dbReference>
<sequence>MEDEIASEAGPQDKRHASGWNTLALSVAGLSRPFFAFGLSRTLWRNEVSAPELLKVDEHLVSDLIQQVENQQEIVDDARASPEEAFSASLYQMELDRLRYSLSKYLRTRLRKVERDALHVLATVDGEMQGRLSDREREHAKGYVDMLEDHFTRTCLSQMPSNFRSLTNTSQEENMVQEPNLDTFVVCRARDDVGLVQIGEAAGREESSMDLRQGDMFIVRYRPIRTLVLGGRVDLI</sequence>
<comment type="similarity">
    <text evidence="2 6">Belongs to the GINS4/SLD5 family.</text>
</comment>
<dbReference type="GO" id="GO:0000727">
    <property type="term" value="P:double-strand break repair via break-induced replication"/>
    <property type="evidence" value="ECO:0007669"/>
    <property type="project" value="TreeGrafter"/>
</dbReference>
<dbReference type="SUPFAM" id="SSF158573">
    <property type="entry name" value="GINS helical bundle-like"/>
    <property type="match status" value="1"/>
</dbReference>
<dbReference type="PIRSF" id="PIRSF007764">
    <property type="entry name" value="Sld5"/>
    <property type="match status" value="1"/>
</dbReference>
<feature type="domain" description="DNA replication complex GINS protein SLD5 C-terminal" evidence="8">
    <location>
        <begin position="179"/>
        <end position="236"/>
    </location>
</feature>
<dbReference type="CDD" id="cd21692">
    <property type="entry name" value="GINS_B_Sld5"/>
    <property type="match status" value="1"/>
</dbReference>
<dbReference type="Gene3D" id="1.20.58.1030">
    <property type="match status" value="1"/>
</dbReference>
<evidence type="ECO:0000259" key="8">
    <source>
        <dbReference type="Pfam" id="PF16922"/>
    </source>
</evidence>
<keyword evidence="5 6" id="KW-0539">Nucleus</keyword>
<comment type="subcellular location">
    <subcellularLocation>
        <location evidence="1 6">Nucleus</location>
    </subcellularLocation>
</comment>
<reference evidence="9 10" key="1">
    <citation type="journal article" date="2010" name="Nature">
        <title>The Ectocarpus genome and the independent evolution of multicellularity in brown algae.</title>
        <authorList>
            <person name="Cock J.M."/>
            <person name="Sterck L."/>
            <person name="Rouze P."/>
            <person name="Scornet D."/>
            <person name="Allen A.E."/>
            <person name="Amoutzias G."/>
            <person name="Anthouard V."/>
            <person name="Artiguenave F."/>
            <person name="Aury J.M."/>
            <person name="Badger J.H."/>
            <person name="Beszteri B."/>
            <person name="Billiau K."/>
            <person name="Bonnet E."/>
            <person name="Bothwell J.H."/>
            <person name="Bowler C."/>
            <person name="Boyen C."/>
            <person name="Brownlee C."/>
            <person name="Carrano C.J."/>
            <person name="Charrier B."/>
            <person name="Cho G.Y."/>
            <person name="Coelho S.M."/>
            <person name="Collen J."/>
            <person name="Corre E."/>
            <person name="Da Silva C."/>
            <person name="Delage L."/>
            <person name="Delaroque N."/>
            <person name="Dittami S.M."/>
            <person name="Doulbeau S."/>
            <person name="Elias M."/>
            <person name="Farnham G."/>
            <person name="Gachon C.M."/>
            <person name="Gschloessl B."/>
            <person name="Heesch S."/>
            <person name="Jabbari K."/>
            <person name="Jubin C."/>
            <person name="Kawai H."/>
            <person name="Kimura K."/>
            <person name="Kloareg B."/>
            <person name="Kupper F.C."/>
            <person name="Lang D."/>
            <person name="Le Bail A."/>
            <person name="Leblanc C."/>
            <person name="Lerouge P."/>
            <person name="Lohr M."/>
            <person name="Lopez P.J."/>
            <person name="Martens C."/>
            <person name="Maumus F."/>
            <person name="Michel G."/>
            <person name="Miranda-Saavedra D."/>
            <person name="Morales J."/>
            <person name="Moreau H."/>
            <person name="Motomura T."/>
            <person name="Nagasato C."/>
            <person name="Napoli C.A."/>
            <person name="Nelson D.R."/>
            <person name="Nyvall-Collen P."/>
            <person name="Peters A.F."/>
            <person name="Pommier C."/>
            <person name="Potin P."/>
            <person name="Poulain J."/>
            <person name="Quesneville H."/>
            <person name="Read B."/>
            <person name="Rensing S.A."/>
            <person name="Ritter A."/>
            <person name="Rousvoal S."/>
            <person name="Samanta M."/>
            <person name="Samson G."/>
            <person name="Schroeder D.C."/>
            <person name="Segurens B."/>
            <person name="Strittmatter M."/>
            <person name="Tonon T."/>
            <person name="Tregear J.W."/>
            <person name="Valentin K."/>
            <person name="von Dassow P."/>
            <person name="Yamagishi T."/>
            <person name="Van de Peer Y."/>
            <person name="Wincker P."/>
        </authorList>
    </citation>
    <scope>NUCLEOTIDE SEQUENCE [LARGE SCALE GENOMIC DNA]</scope>
    <source>
        <strain evidence="10">Ec32 / CCAP1310/4</strain>
    </source>
</reference>
<dbReference type="EMBL" id="FN649732">
    <property type="protein sequence ID" value="CBN73948.1"/>
    <property type="molecule type" value="Genomic_DNA"/>
</dbReference>
<dbReference type="InterPro" id="IPR036224">
    <property type="entry name" value="GINS_bundle-like_dom_sf"/>
</dbReference>
<dbReference type="GO" id="GO:0000811">
    <property type="term" value="C:GINS complex"/>
    <property type="evidence" value="ECO:0007669"/>
    <property type="project" value="UniProtKB-UniRule"/>
</dbReference>
<dbReference type="OrthoDB" id="338231at2759"/>
<evidence type="ECO:0000256" key="1">
    <source>
        <dbReference type="ARBA" id="ARBA00004123"/>
    </source>
</evidence>
<dbReference type="STRING" id="2880.D8LTQ1"/>
<dbReference type="OMA" id="ILETAWI"/>
<dbReference type="PANTHER" id="PTHR21206">
    <property type="entry name" value="SLD5 PROTEIN"/>
    <property type="match status" value="1"/>
</dbReference>
<evidence type="ECO:0000256" key="2">
    <source>
        <dbReference type="ARBA" id="ARBA00008187"/>
    </source>
</evidence>
<accession>D8LTQ1</accession>
<evidence type="ECO:0000313" key="9">
    <source>
        <dbReference type="EMBL" id="CBN73948.1"/>
    </source>
</evidence>
<dbReference type="InterPro" id="IPR038749">
    <property type="entry name" value="Sld5_GINS_A"/>
</dbReference>
<evidence type="ECO:0000256" key="4">
    <source>
        <dbReference type="ARBA" id="ARBA00022705"/>
    </source>
</evidence>
<feature type="domain" description="GINS subunit" evidence="7">
    <location>
        <begin position="68"/>
        <end position="152"/>
    </location>
</feature>
<keyword evidence="10" id="KW-1185">Reference proteome</keyword>
<dbReference type="Proteomes" id="UP000002630">
    <property type="component" value="Linkage Group LG07"/>
</dbReference>
<dbReference type="InterPro" id="IPR031633">
    <property type="entry name" value="SLD5_C"/>
</dbReference>
<evidence type="ECO:0000256" key="6">
    <source>
        <dbReference type="PIRNR" id="PIRNR007764"/>
    </source>
</evidence>
<dbReference type="AlphaFoldDB" id="D8LTQ1"/>
<dbReference type="Pfam" id="PF05916">
    <property type="entry name" value="Sld5"/>
    <property type="match status" value="1"/>
</dbReference>
<proteinExistence type="inferred from homology"/>
<protein>
    <recommendedName>
        <fullName evidence="3 6">DNA replication complex GINS protein SLD5</fullName>
    </recommendedName>
</protein>
<evidence type="ECO:0000259" key="7">
    <source>
        <dbReference type="Pfam" id="PF05916"/>
    </source>
</evidence>
<evidence type="ECO:0000256" key="3">
    <source>
        <dbReference type="ARBA" id="ARBA00014804"/>
    </source>
</evidence>
<dbReference type="CDD" id="cd11711">
    <property type="entry name" value="GINS_A_Sld5"/>
    <property type="match status" value="1"/>
</dbReference>
<dbReference type="SUPFAM" id="SSF160059">
    <property type="entry name" value="PriA/YqbF domain"/>
    <property type="match status" value="1"/>
</dbReference>
<dbReference type="PANTHER" id="PTHR21206:SF0">
    <property type="entry name" value="DNA REPLICATION COMPLEX GINS PROTEIN SLD5"/>
    <property type="match status" value="1"/>
</dbReference>